<dbReference type="AlphaFoldDB" id="A0AAE0M326"/>
<comment type="cofactor">
    <cofactor evidence="1 6">
        <name>Mg(2+)</name>
        <dbReference type="ChEBI" id="CHEBI:18420"/>
    </cofactor>
</comment>
<dbReference type="Gene3D" id="3.40.190.80">
    <property type="match status" value="1"/>
</dbReference>
<evidence type="ECO:0000256" key="5">
    <source>
        <dbReference type="ARBA" id="ARBA00022842"/>
    </source>
</evidence>
<accession>A0AAE0M326</accession>
<dbReference type="EMBL" id="JAUEPO010000007">
    <property type="protein sequence ID" value="KAK3317285.1"/>
    <property type="molecule type" value="Genomic_DNA"/>
</dbReference>
<keyword evidence="4" id="KW-0378">Hydrolase</keyword>
<feature type="binding site" evidence="6">
    <location>
        <position position="139"/>
    </location>
    <ligand>
        <name>Mg(2+)</name>
        <dbReference type="ChEBI" id="CHEBI:18420"/>
        <label>1</label>
        <note>catalytic</note>
    </ligand>
</feature>
<reference evidence="7" key="1">
    <citation type="journal article" date="2023" name="Mol. Phylogenet. Evol.">
        <title>Genome-scale phylogeny and comparative genomics of the fungal order Sordariales.</title>
        <authorList>
            <person name="Hensen N."/>
            <person name="Bonometti L."/>
            <person name="Westerberg I."/>
            <person name="Brannstrom I.O."/>
            <person name="Guillou S."/>
            <person name="Cros-Aarteil S."/>
            <person name="Calhoun S."/>
            <person name="Haridas S."/>
            <person name="Kuo A."/>
            <person name="Mondo S."/>
            <person name="Pangilinan J."/>
            <person name="Riley R."/>
            <person name="LaButti K."/>
            <person name="Andreopoulos B."/>
            <person name="Lipzen A."/>
            <person name="Chen C."/>
            <person name="Yan M."/>
            <person name="Daum C."/>
            <person name="Ng V."/>
            <person name="Clum A."/>
            <person name="Steindorff A."/>
            <person name="Ohm R.A."/>
            <person name="Martin F."/>
            <person name="Silar P."/>
            <person name="Natvig D.O."/>
            <person name="Lalanne C."/>
            <person name="Gautier V."/>
            <person name="Ament-Velasquez S.L."/>
            <person name="Kruys A."/>
            <person name="Hutchinson M.I."/>
            <person name="Powell A.J."/>
            <person name="Barry K."/>
            <person name="Miller A.N."/>
            <person name="Grigoriev I.V."/>
            <person name="Debuchy R."/>
            <person name="Gladieux P."/>
            <person name="Hiltunen Thoren M."/>
            <person name="Johannesson H."/>
        </authorList>
    </citation>
    <scope>NUCLEOTIDE SEQUENCE</scope>
    <source>
        <strain evidence="7">SMH4131-1</strain>
    </source>
</reference>
<protein>
    <recommendedName>
        <fullName evidence="9">3'(2'),5'-bisphosphate nucleotidase</fullName>
    </recommendedName>
</protein>
<keyword evidence="3 6" id="KW-0479">Metal-binding</keyword>
<dbReference type="GO" id="GO:0008441">
    <property type="term" value="F:3'(2'),5'-bisphosphate nucleotidase activity"/>
    <property type="evidence" value="ECO:0007669"/>
    <property type="project" value="TreeGrafter"/>
</dbReference>
<dbReference type="SUPFAM" id="SSF56655">
    <property type="entry name" value="Carbohydrate phosphatase"/>
    <property type="match status" value="1"/>
</dbReference>
<dbReference type="PANTHER" id="PTHR43200:SF2">
    <property type="entry name" value="3'(2'),5'-BISPHOSPHATE NUCLEOTIDASE"/>
    <property type="match status" value="1"/>
</dbReference>
<dbReference type="Proteomes" id="UP001286456">
    <property type="component" value="Unassembled WGS sequence"/>
</dbReference>
<evidence type="ECO:0000313" key="7">
    <source>
        <dbReference type="EMBL" id="KAK3317285.1"/>
    </source>
</evidence>
<evidence type="ECO:0000313" key="8">
    <source>
        <dbReference type="Proteomes" id="UP001286456"/>
    </source>
</evidence>
<sequence length="354" mass="37841">MAIPNALPYAHERRIAELAVQRASVVAKNVCRSTLPAAISKLDASPVTIADFAAQALLISAIHAVFPADSFVGEEDATALRADPHLANQVWNLVSTAHLEDAESDALLATPATVAEMCDVIDLGGRGNGGRTGRFWALDPIDGTAAFIKNQQYAVSLALIEDGREVLGVLGCPNLSPSGPVTETNIDADGMGLMLSAVRHQGAVTRPMGRGAIQPAQEITWASEDPVELKDVHFIDSKVTHEGRSLARQIGAYYPGTELYSSHMRYVALILGGRTRAHVRVPKTRQAVSYIWDHAGAQLIYTESGKGKKVTDLLGEEIDFGGSRQLSGNWGVVAADETVHARILELVGEILKAR</sequence>
<feature type="binding site" evidence="6">
    <location>
        <position position="141"/>
    </location>
    <ligand>
        <name>Mg(2+)</name>
        <dbReference type="ChEBI" id="CHEBI:18420"/>
        <label>1</label>
        <note>catalytic</note>
    </ligand>
</feature>
<evidence type="ECO:0000256" key="4">
    <source>
        <dbReference type="ARBA" id="ARBA00022801"/>
    </source>
</evidence>
<feature type="binding site" evidence="6">
    <location>
        <position position="142"/>
    </location>
    <ligand>
        <name>Mg(2+)</name>
        <dbReference type="ChEBI" id="CHEBI:18420"/>
        <label>1</label>
        <note>catalytic</note>
    </ligand>
</feature>
<dbReference type="CDD" id="cd01517">
    <property type="entry name" value="PAP_phosphatase"/>
    <property type="match status" value="1"/>
</dbReference>
<reference evidence="7" key="2">
    <citation type="submission" date="2023-06" db="EMBL/GenBank/DDBJ databases">
        <authorList>
            <consortium name="Lawrence Berkeley National Laboratory"/>
            <person name="Haridas S."/>
            <person name="Hensen N."/>
            <person name="Bonometti L."/>
            <person name="Westerberg I."/>
            <person name="Brannstrom I.O."/>
            <person name="Guillou S."/>
            <person name="Cros-Aarteil S."/>
            <person name="Calhoun S."/>
            <person name="Kuo A."/>
            <person name="Mondo S."/>
            <person name="Pangilinan J."/>
            <person name="Riley R."/>
            <person name="Labutti K."/>
            <person name="Andreopoulos B."/>
            <person name="Lipzen A."/>
            <person name="Chen C."/>
            <person name="Yanf M."/>
            <person name="Daum C."/>
            <person name="Ng V."/>
            <person name="Clum A."/>
            <person name="Steindorff A."/>
            <person name="Ohm R."/>
            <person name="Martin F."/>
            <person name="Silar P."/>
            <person name="Natvig D."/>
            <person name="Lalanne C."/>
            <person name="Gautier V."/>
            <person name="Ament-Velasquez S.L."/>
            <person name="Kruys A."/>
            <person name="Hutchinson M.I."/>
            <person name="Powell A.J."/>
            <person name="Barry K."/>
            <person name="Miller A.N."/>
            <person name="Grigoriev I.V."/>
            <person name="Debuchy R."/>
            <person name="Gladieux P."/>
            <person name="Thoren M.H."/>
            <person name="Johannesson H."/>
        </authorList>
    </citation>
    <scope>NUCLEOTIDE SEQUENCE</scope>
    <source>
        <strain evidence="7">SMH4131-1</strain>
    </source>
</reference>
<dbReference type="GO" id="GO:0046872">
    <property type="term" value="F:metal ion binding"/>
    <property type="evidence" value="ECO:0007669"/>
    <property type="project" value="UniProtKB-KW"/>
</dbReference>
<dbReference type="InterPro" id="IPR000760">
    <property type="entry name" value="Inositol_monophosphatase-like"/>
</dbReference>
<keyword evidence="8" id="KW-1185">Reference proteome</keyword>
<keyword evidence="5 6" id="KW-0460">Magnesium</keyword>
<comment type="caution">
    <text evidence="7">The sequence shown here is derived from an EMBL/GenBank/DDBJ whole genome shotgun (WGS) entry which is preliminary data.</text>
</comment>
<evidence type="ECO:0008006" key="9">
    <source>
        <dbReference type="Google" id="ProtNLM"/>
    </source>
</evidence>
<dbReference type="GO" id="GO:0000103">
    <property type="term" value="P:sulfate assimilation"/>
    <property type="evidence" value="ECO:0007669"/>
    <property type="project" value="TreeGrafter"/>
</dbReference>
<feature type="binding site" evidence="6">
    <location>
        <position position="293"/>
    </location>
    <ligand>
        <name>Mg(2+)</name>
        <dbReference type="ChEBI" id="CHEBI:18420"/>
        <label>1</label>
        <note>catalytic</note>
    </ligand>
</feature>
<dbReference type="InterPro" id="IPR051090">
    <property type="entry name" value="Inositol_monoP_superfamily"/>
</dbReference>
<dbReference type="Pfam" id="PF00459">
    <property type="entry name" value="Inositol_P"/>
    <property type="match status" value="1"/>
</dbReference>
<evidence type="ECO:0000256" key="1">
    <source>
        <dbReference type="ARBA" id="ARBA00001946"/>
    </source>
</evidence>
<name>A0AAE0M326_9PEZI</name>
<comment type="similarity">
    <text evidence="2">Belongs to the inositol monophosphatase superfamily.</text>
</comment>
<dbReference type="PROSITE" id="PS00629">
    <property type="entry name" value="IMP_1"/>
    <property type="match status" value="1"/>
</dbReference>
<evidence type="ECO:0000256" key="3">
    <source>
        <dbReference type="ARBA" id="ARBA00022723"/>
    </source>
</evidence>
<dbReference type="PANTHER" id="PTHR43200">
    <property type="entry name" value="PHOSPHATASE"/>
    <property type="match status" value="1"/>
</dbReference>
<gene>
    <name evidence="7" type="ORF">B0T19DRAFT_288931</name>
</gene>
<evidence type="ECO:0000256" key="6">
    <source>
        <dbReference type="PIRSR" id="PIRSR600760-2"/>
    </source>
</evidence>
<feature type="binding site" evidence="6">
    <location>
        <position position="74"/>
    </location>
    <ligand>
        <name>Mg(2+)</name>
        <dbReference type="ChEBI" id="CHEBI:18420"/>
        <label>1</label>
        <note>catalytic</note>
    </ligand>
</feature>
<organism evidence="7 8">
    <name type="scientific">Cercophora scortea</name>
    <dbReference type="NCBI Taxonomy" id="314031"/>
    <lineage>
        <taxon>Eukaryota</taxon>
        <taxon>Fungi</taxon>
        <taxon>Dikarya</taxon>
        <taxon>Ascomycota</taxon>
        <taxon>Pezizomycotina</taxon>
        <taxon>Sordariomycetes</taxon>
        <taxon>Sordariomycetidae</taxon>
        <taxon>Sordariales</taxon>
        <taxon>Lasiosphaeriaceae</taxon>
        <taxon>Cercophora</taxon>
    </lineage>
</organism>
<evidence type="ECO:0000256" key="2">
    <source>
        <dbReference type="ARBA" id="ARBA00009759"/>
    </source>
</evidence>
<dbReference type="Gene3D" id="3.30.540.10">
    <property type="entry name" value="Fructose-1,6-Bisphosphatase, subunit A, domain 1"/>
    <property type="match status" value="1"/>
</dbReference>
<proteinExistence type="inferred from homology"/>
<dbReference type="InterPro" id="IPR020583">
    <property type="entry name" value="Inositol_monoP_metal-BS"/>
</dbReference>